<dbReference type="AlphaFoldDB" id="A0A4R6X9I8"/>
<dbReference type="GO" id="GO:0005737">
    <property type="term" value="C:cytoplasm"/>
    <property type="evidence" value="ECO:0007669"/>
    <property type="project" value="UniProtKB-SubCell"/>
</dbReference>
<keyword evidence="3 10" id="KW-0132">Cell division</keyword>
<dbReference type="InterPro" id="IPR036565">
    <property type="entry name" value="Mur-like_cat_sf"/>
</dbReference>
<accession>A0A4R6X9I8</accession>
<dbReference type="EC" id="6.3.2.10" evidence="10 11"/>
<dbReference type="InterPro" id="IPR036615">
    <property type="entry name" value="Mur_ligase_C_dom_sf"/>
</dbReference>
<feature type="binding site" evidence="10">
    <location>
        <begin position="107"/>
        <end position="113"/>
    </location>
    <ligand>
        <name>ATP</name>
        <dbReference type="ChEBI" id="CHEBI:30616"/>
    </ligand>
</feature>
<evidence type="ECO:0000256" key="9">
    <source>
        <dbReference type="ARBA" id="ARBA00023316"/>
    </source>
</evidence>
<sequence>MLINLTLSDIATIVGGRLIGDDAVVSEVSTDSRDDLCGKLFVALVGERFNGNEFASLAIAQGATAVLVSEEVDVKPRIQVADTAQAYRAIAKHIRRAFQHPVVAITGSNGKTSVKDWLSQALSTDAVTLKTQSNLNNQIGVPKTLLGLAADHQYAVIEAGTSFPGEIEILGSTIEADVVVLTNASGSHLQGFGSIQGIAVEKGKLIETARPNASVVLNADDPSYSYWLRLLAERSLLSFSFHDHEATLFAKDMQETVGGSQTTLIYQDESFQLKLDRPGKHHVANAMAVALAMVALGFEFERIINSLKHPEQVPGRMELVPTKSEAVVINDCYNASPKSVEAAIDVLSLYKQHTKWMVLGALGELGDQEIAIHEALGKYAAKAGVDRLVTIGPVAKFAAEGFSNNIKSEQQLYACHSKNEALELLSTLDAEHVILVKGSRSAKMEDIVNALKI</sequence>
<keyword evidence="8 10" id="KW-0131">Cell cycle</keyword>
<comment type="subcellular location">
    <subcellularLocation>
        <location evidence="10 11">Cytoplasm</location>
    </subcellularLocation>
</comment>
<dbReference type="InterPro" id="IPR013221">
    <property type="entry name" value="Mur_ligase_cen"/>
</dbReference>
<dbReference type="Pfam" id="PF01225">
    <property type="entry name" value="Mur_ligase"/>
    <property type="match status" value="1"/>
</dbReference>
<evidence type="ECO:0000256" key="11">
    <source>
        <dbReference type="RuleBase" id="RU004136"/>
    </source>
</evidence>
<feature type="domain" description="Mur ligase central" evidence="14">
    <location>
        <begin position="105"/>
        <end position="292"/>
    </location>
</feature>
<dbReference type="SUPFAM" id="SSF53623">
    <property type="entry name" value="MurD-like peptide ligases, catalytic domain"/>
    <property type="match status" value="1"/>
</dbReference>
<dbReference type="GO" id="GO:0047480">
    <property type="term" value="F:UDP-N-acetylmuramoyl-tripeptide-D-alanyl-D-alanine ligase activity"/>
    <property type="evidence" value="ECO:0007669"/>
    <property type="project" value="UniProtKB-UniRule"/>
</dbReference>
<dbReference type="InterPro" id="IPR000713">
    <property type="entry name" value="Mur_ligase_N"/>
</dbReference>
<dbReference type="InterPro" id="IPR051046">
    <property type="entry name" value="MurCDEF_CellWall_CoF430Synth"/>
</dbReference>
<dbReference type="GO" id="GO:0005524">
    <property type="term" value="F:ATP binding"/>
    <property type="evidence" value="ECO:0007669"/>
    <property type="project" value="UniProtKB-UniRule"/>
</dbReference>
<dbReference type="Gene3D" id="3.40.1390.10">
    <property type="entry name" value="MurE/MurF, N-terminal domain"/>
    <property type="match status" value="1"/>
</dbReference>
<evidence type="ECO:0000256" key="2">
    <source>
        <dbReference type="ARBA" id="ARBA00022598"/>
    </source>
</evidence>
<keyword evidence="4 10" id="KW-0547">Nucleotide-binding</keyword>
<evidence type="ECO:0000256" key="3">
    <source>
        <dbReference type="ARBA" id="ARBA00022618"/>
    </source>
</evidence>
<evidence type="ECO:0000259" key="12">
    <source>
        <dbReference type="Pfam" id="PF01225"/>
    </source>
</evidence>
<dbReference type="NCBIfam" id="TIGR01143">
    <property type="entry name" value="murF"/>
    <property type="match status" value="1"/>
</dbReference>
<evidence type="ECO:0000256" key="5">
    <source>
        <dbReference type="ARBA" id="ARBA00022840"/>
    </source>
</evidence>
<dbReference type="Pfam" id="PF08245">
    <property type="entry name" value="Mur_ligase_M"/>
    <property type="match status" value="1"/>
</dbReference>
<dbReference type="InterPro" id="IPR035911">
    <property type="entry name" value="MurE/MurF_N"/>
</dbReference>
<evidence type="ECO:0000256" key="6">
    <source>
        <dbReference type="ARBA" id="ARBA00022960"/>
    </source>
</evidence>
<dbReference type="GO" id="GO:0008766">
    <property type="term" value="F:UDP-N-acetylmuramoylalanyl-D-glutamyl-2,6-diaminopimelate-D-alanyl-D-alanine ligase activity"/>
    <property type="evidence" value="ECO:0007669"/>
    <property type="project" value="RHEA"/>
</dbReference>
<dbReference type="Pfam" id="PF02875">
    <property type="entry name" value="Mur_ligase_C"/>
    <property type="match status" value="1"/>
</dbReference>
<dbReference type="Gene3D" id="3.40.1190.10">
    <property type="entry name" value="Mur-like, catalytic domain"/>
    <property type="match status" value="1"/>
</dbReference>
<evidence type="ECO:0000259" key="13">
    <source>
        <dbReference type="Pfam" id="PF02875"/>
    </source>
</evidence>
<evidence type="ECO:0000313" key="16">
    <source>
        <dbReference type="Proteomes" id="UP000295729"/>
    </source>
</evidence>
<dbReference type="RefSeq" id="WP_133559365.1">
    <property type="nucleotide sequence ID" value="NZ_JAJGNH010000021.1"/>
</dbReference>
<comment type="catalytic activity">
    <reaction evidence="10 11">
        <text>D-alanyl-D-alanine + UDP-N-acetyl-alpha-D-muramoyl-L-alanyl-gamma-D-glutamyl-meso-2,6-diaminopimelate + ATP = UDP-N-acetyl-alpha-D-muramoyl-L-alanyl-gamma-D-glutamyl-meso-2,6-diaminopimeloyl-D-alanyl-D-alanine + ADP + phosphate + H(+)</text>
        <dbReference type="Rhea" id="RHEA:28374"/>
        <dbReference type="ChEBI" id="CHEBI:15378"/>
        <dbReference type="ChEBI" id="CHEBI:30616"/>
        <dbReference type="ChEBI" id="CHEBI:43474"/>
        <dbReference type="ChEBI" id="CHEBI:57822"/>
        <dbReference type="ChEBI" id="CHEBI:61386"/>
        <dbReference type="ChEBI" id="CHEBI:83905"/>
        <dbReference type="ChEBI" id="CHEBI:456216"/>
        <dbReference type="EC" id="6.3.2.10"/>
    </reaction>
</comment>
<dbReference type="GO" id="GO:0008360">
    <property type="term" value="P:regulation of cell shape"/>
    <property type="evidence" value="ECO:0007669"/>
    <property type="project" value="UniProtKB-KW"/>
</dbReference>
<gene>
    <name evidence="10" type="primary">murF</name>
    <name evidence="15" type="ORF">C8D85_0044</name>
</gene>
<comment type="caution">
    <text evidence="15">The sequence shown here is derived from an EMBL/GenBank/DDBJ whole genome shotgun (WGS) entry which is preliminary data.</text>
</comment>
<dbReference type="GO" id="GO:0009252">
    <property type="term" value="P:peptidoglycan biosynthetic process"/>
    <property type="evidence" value="ECO:0007669"/>
    <property type="project" value="UniProtKB-UniRule"/>
</dbReference>
<comment type="pathway">
    <text evidence="10 11">Cell wall biogenesis; peptidoglycan biosynthesis.</text>
</comment>
<dbReference type="SUPFAM" id="SSF53244">
    <property type="entry name" value="MurD-like peptide ligases, peptide-binding domain"/>
    <property type="match status" value="1"/>
</dbReference>
<keyword evidence="6 10" id="KW-0133">Cell shape</keyword>
<evidence type="ECO:0000256" key="7">
    <source>
        <dbReference type="ARBA" id="ARBA00022984"/>
    </source>
</evidence>
<dbReference type="InterPro" id="IPR005863">
    <property type="entry name" value="UDP-N-AcMur_synth"/>
</dbReference>
<evidence type="ECO:0000259" key="14">
    <source>
        <dbReference type="Pfam" id="PF08245"/>
    </source>
</evidence>
<keyword evidence="5 10" id="KW-0067">ATP-binding</keyword>
<dbReference type="InterPro" id="IPR004101">
    <property type="entry name" value="Mur_ligase_C"/>
</dbReference>
<evidence type="ECO:0000256" key="10">
    <source>
        <dbReference type="HAMAP-Rule" id="MF_02019"/>
    </source>
</evidence>
<comment type="function">
    <text evidence="10 11">Involved in cell wall formation. Catalyzes the final step in the synthesis of UDP-N-acetylmuramoyl-pentapeptide, the precursor of murein.</text>
</comment>
<keyword evidence="16" id="KW-1185">Reference proteome</keyword>
<reference evidence="15 16" key="1">
    <citation type="submission" date="2019-03" db="EMBL/GenBank/DDBJ databases">
        <title>Genomic Encyclopedia of Type Strains, Phase IV (KMG-IV): sequencing the most valuable type-strain genomes for metagenomic binning, comparative biology and taxonomic classification.</title>
        <authorList>
            <person name="Goeker M."/>
        </authorList>
    </citation>
    <scope>NUCLEOTIDE SEQUENCE [LARGE SCALE GENOMIC DNA]</scope>
    <source>
        <strain evidence="15 16">DSM 5604</strain>
    </source>
</reference>
<dbReference type="SUPFAM" id="SSF63418">
    <property type="entry name" value="MurE/MurF N-terminal domain"/>
    <property type="match status" value="1"/>
</dbReference>
<dbReference type="UniPathway" id="UPA00219"/>
<dbReference type="GO" id="GO:0071555">
    <property type="term" value="P:cell wall organization"/>
    <property type="evidence" value="ECO:0007669"/>
    <property type="project" value="UniProtKB-KW"/>
</dbReference>
<feature type="domain" description="Mur ligase C-terminal" evidence="13">
    <location>
        <begin position="315"/>
        <end position="440"/>
    </location>
</feature>
<organism evidence="15 16">
    <name type="scientific">Marinomonas communis</name>
    <dbReference type="NCBI Taxonomy" id="28254"/>
    <lineage>
        <taxon>Bacteria</taxon>
        <taxon>Pseudomonadati</taxon>
        <taxon>Pseudomonadota</taxon>
        <taxon>Gammaproteobacteria</taxon>
        <taxon>Oceanospirillales</taxon>
        <taxon>Oceanospirillaceae</taxon>
        <taxon>Marinomonas</taxon>
    </lineage>
</organism>
<dbReference type="GO" id="GO:0051301">
    <property type="term" value="P:cell division"/>
    <property type="evidence" value="ECO:0007669"/>
    <property type="project" value="UniProtKB-KW"/>
</dbReference>
<name>A0A4R6X9I8_9GAMM</name>
<evidence type="ECO:0000256" key="1">
    <source>
        <dbReference type="ARBA" id="ARBA00022490"/>
    </source>
</evidence>
<evidence type="ECO:0000256" key="8">
    <source>
        <dbReference type="ARBA" id="ARBA00023306"/>
    </source>
</evidence>
<keyword evidence="1 10" id="KW-0963">Cytoplasm</keyword>
<dbReference type="OrthoDB" id="9801978at2"/>
<evidence type="ECO:0000256" key="4">
    <source>
        <dbReference type="ARBA" id="ARBA00022741"/>
    </source>
</evidence>
<dbReference type="Gene3D" id="3.90.190.20">
    <property type="entry name" value="Mur ligase, C-terminal domain"/>
    <property type="match status" value="1"/>
</dbReference>
<proteinExistence type="inferred from homology"/>
<protein>
    <recommendedName>
        <fullName evidence="10 11">UDP-N-acetylmuramoyl-tripeptide--D-alanyl-D-alanine ligase</fullName>
        <ecNumber evidence="10 11">6.3.2.10</ecNumber>
    </recommendedName>
    <alternativeName>
        <fullName evidence="10">D-alanyl-D-alanine-adding enzyme</fullName>
    </alternativeName>
</protein>
<keyword evidence="2 10" id="KW-0436">Ligase</keyword>
<evidence type="ECO:0000313" key="15">
    <source>
        <dbReference type="EMBL" id="TDR14709.1"/>
    </source>
</evidence>
<keyword evidence="9 10" id="KW-0961">Cell wall biogenesis/degradation</keyword>
<dbReference type="PANTHER" id="PTHR43024:SF1">
    <property type="entry name" value="UDP-N-ACETYLMURAMOYL-TRIPEPTIDE--D-ALANYL-D-ALANINE LIGASE"/>
    <property type="match status" value="1"/>
</dbReference>
<dbReference type="HAMAP" id="MF_02019">
    <property type="entry name" value="MurF"/>
    <property type="match status" value="1"/>
</dbReference>
<keyword evidence="7 10" id="KW-0573">Peptidoglycan synthesis</keyword>
<dbReference type="PANTHER" id="PTHR43024">
    <property type="entry name" value="UDP-N-ACETYLMURAMOYL-TRIPEPTIDE--D-ALANYL-D-ALANINE LIGASE"/>
    <property type="match status" value="1"/>
</dbReference>
<dbReference type="Proteomes" id="UP000295729">
    <property type="component" value="Unassembled WGS sequence"/>
</dbReference>
<feature type="domain" description="Mur ligase N-terminal catalytic" evidence="12">
    <location>
        <begin position="26"/>
        <end position="84"/>
    </location>
</feature>
<dbReference type="EMBL" id="SNZA01000001">
    <property type="protein sequence ID" value="TDR14709.1"/>
    <property type="molecule type" value="Genomic_DNA"/>
</dbReference>
<comment type="similarity">
    <text evidence="10">Belongs to the MurCDEF family. MurF subfamily.</text>
</comment>